<sequence length="51" mass="5951">MLLWSLIMIPTCETSSPLFLLNKYPHNHLFSVYLLPLYLLQKPVYSLSGVR</sequence>
<dbReference type="AlphaFoldDB" id="A0A8B0STZ9"/>
<protein>
    <submittedName>
        <fullName evidence="1">Uncharacterized protein</fullName>
    </submittedName>
</protein>
<proteinExistence type="predicted"/>
<accession>A0A8B0STZ9</accession>
<dbReference type="EMBL" id="MN956836">
    <property type="protein sequence ID" value="QTX14855.1"/>
    <property type="molecule type" value="Genomic_DNA"/>
</dbReference>
<geneLocation type="plasmid" evidence="1">
    <name>p17-15-vir-like</name>
</geneLocation>
<reference evidence="1" key="1">
    <citation type="submission" date="2020-01" db="EMBL/GenBank/DDBJ databases">
        <authorList>
            <person name="Qin S."/>
        </authorList>
    </citation>
    <scope>NUCLEOTIDE SEQUENCE</scope>
    <source>
        <strain evidence="1">CVir17-16-YZ6g</strain>
        <plasmid evidence="1">p17-15-vir-like</plasmid>
    </source>
</reference>
<evidence type="ECO:0000313" key="1">
    <source>
        <dbReference type="EMBL" id="QTX14855.1"/>
    </source>
</evidence>
<keyword evidence="1" id="KW-0614">Plasmid</keyword>
<organism evidence="1">
    <name type="scientific">Klebsiella pneumoniae</name>
    <dbReference type="NCBI Taxonomy" id="573"/>
    <lineage>
        <taxon>Bacteria</taxon>
        <taxon>Pseudomonadati</taxon>
        <taxon>Pseudomonadota</taxon>
        <taxon>Gammaproteobacteria</taxon>
        <taxon>Enterobacterales</taxon>
        <taxon>Enterobacteriaceae</taxon>
        <taxon>Klebsiella/Raoultella group</taxon>
        <taxon>Klebsiella</taxon>
        <taxon>Klebsiella pneumoniae complex</taxon>
    </lineage>
</organism>
<name>A0A8B0STZ9_KLEPN</name>